<name>A0A2P2PL43_RHIMU</name>
<accession>A0A2P2PL43</accession>
<organism evidence="2">
    <name type="scientific">Rhizophora mucronata</name>
    <name type="common">Asiatic mangrove</name>
    <dbReference type="NCBI Taxonomy" id="61149"/>
    <lineage>
        <taxon>Eukaryota</taxon>
        <taxon>Viridiplantae</taxon>
        <taxon>Streptophyta</taxon>
        <taxon>Embryophyta</taxon>
        <taxon>Tracheophyta</taxon>
        <taxon>Spermatophyta</taxon>
        <taxon>Magnoliopsida</taxon>
        <taxon>eudicotyledons</taxon>
        <taxon>Gunneridae</taxon>
        <taxon>Pentapetalae</taxon>
        <taxon>rosids</taxon>
        <taxon>fabids</taxon>
        <taxon>Malpighiales</taxon>
        <taxon>Rhizophoraceae</taxon>
        <taxon>Rhizophora</taxon>
    </lineage>
</organism>
<reference evidence="2" key="1">
    <citation type="submission" date="2018-02" db="EMBL/GenBank/DDBJ databases">
        <title>Rhizophora mucronata_Transcriptome.</title>
        <authorList>
            <person name="Meera S.P."/>
            <person name="Sreeshan A."/>
            <person name="Augustine A."/>
        </authorList>
    </citation>
    <scope>NUCLEOTIDE SEQUENCE</scope>
    <source>
        <tissue evidence="2">Leaf</tissue>
    </source>
</reference>
<dbReference type="EMBL" id="GGEC01074974">
    <property type="protein sequence ID" value="MBX55458.1"/>
    <property type="molecule type" value="Transcribed_RNA"/>
</dbReference>
<evidence type="ECO:0000313" key="2">
    <source>
        <dbReference type="EMBL" id="MBX55458.1"/>
    </source>
</evidence>
<sequence>MKLSLHCLIPSLGWIFYLMISFKWIFCLYLYL</sequence>
<keyword evidence="1" id="KW-0812">Transmembrane</keyword>
<proteinExistence type="predicted"/>
<evidence type="ECO:0000256" key="1">
    <source>
        <dbReference type="SAM" id="Phobius"/>
    </source>
</evidence>
<keyword evidence="1" id="KW-0472">Membrane</keyword>
<dbReference type="AlphaFoldDB" id="A0A2P2PL43"/>
<keyword evidence="1" id="KW-1133">Transmembrane helix</keyword>
<feature type="transmembrane region" description="Helical" evidence="1">
    <location>
        <begin position="12"/>
        <end position="31"/>
    </location>
</feature>
<protein>
    <submittedName>
        <fullName evidence="2">Acyl-coenzyme A thioesterase 13</fullName>
    </submittedName>
</protein>